<feature type="region of interest" description="Disordered" evidence="1">
    <location>
        <begin position="1"/>
        <end position="125"/>
    </location>
</feature>
<feature type="compositionally biased region" description="Polar residues" evidence="1">
    <location>
        <begin position="101"/>
        <end position="115"/>
    </location>
</feature>
<keyword evidence="3" id="KW-1185">Reference proteome</keyword>
<accession>A0A8T0U5A4</accession>
<feature type="compositionally biased region" description="Pro residues" evidence="1">
    <location>
        <begin position="55"/>
        <end position="64"/>
    </location>
</feature>
<organism evidence="2 3">
    <name type="scientific">Panicum virgatum</name>
    <name type="common">Blackwell switchgrass</name>
    <dbReference type="NCBI Taxonomy" id="38727"/>
    <lineage>
        <taxon>Eukaryota</taxon>
        <taxon>Viridiplantae</taxon>
        <taxon>Streptophyta</taxon>
        <taxon>Embryophyta</taxon>
        <taxon>Tracheophyta</taxon>
        <taxon>Spermatophyta</taxon>
        <taxon>Magnoliopsida</taxon>
        <taxon>Liliopsida</taxon>
        <taxon>Poales</taxon>
        <taxon>Poaceae</taxon>
        <taxon>PACMAD clade</taxon>
        <taxon>Panicoideae</taxon>
        <taxon>Panicodae</taxon>
        <taxon>Paniceae</taxon>
        <taxon>Panicinae</taxon>
        <taxon>Panicum</taxon>
        <taxon>Panicum sect. Hiantes</taxon>
    </lineage>
</organism>
<reference evidence="2" key="1">
    <citation type="submission" date="2020-05" db="EMBL/GenBank/DDBJ databases">
        <title>WGS assembly of Panicum virgatum.</title>
        <authorList>
            <person name="Lovell J.T."/>
            <person name="Jenkins J."/>
            <person name="Shu S."/>
            <person name="Juenger T.E."/>
            <person name="Schmutz J."/>
        </authorList>
    </citation>
    <scope>NUCLEOTIDE SEQUENCE</scope>
    <source>
        <strain evidence="2">AP13</strain>
    </source>
</reference>
<name>A0A8T0U5A4_PANVG</name>
<evidence type="ECO:0000313" key="2">
    <source>
        <dbReference type="EMBL" id="KAG2615954.1"/>
    </source>
</evidence>
<comment type="caution">
    <text evidence="2">The sequence shown here is derived from an EMBL/GenBank/DDBJ whole genome shotgun (WGS) entry which is preliminary data.</text>
</comment>
<feature type="compositionally biased region" description="Polar residues" evidence="1">
    <location>
        <begin position="1"/>
        <end position="32"/>
    </location>
</feature>
<feature type="compositionally biased region" description="Basic and acidic residues" evidence="1">
    <location>
        <begin position="116"/>
        <end position="125"/>
    </location>
</feature>
<feature type="compositionally biased region" description="Basic and acidic residues" evidence="1">
    <location>
        <begin position="77"/>
        <end position="88"/>
    </location>
</feature>
<evidence type="ECO:0000313" key="3">
    <source>
        <dbReference type="Proteomes" id="UP000823388"/>
    </source>
</evidence>
<sequence>MIPPDASQTSHTWSESDFSLHCPSSGQPSPSDATPVRHFPAAPLPAACGASSRVPAPPPCPCSAPPSRIAPPLLSDSDLRRPQAERHYRPLTHSRALPRWSRSSAGPSFASLHSSEASEHRHSTS</sequence>
<protein>
    <submittedName>
        <fullName evidence="2">Uncharacterized protein</fullName>
    </submittedName>
</protein>
<dbReference type="EMBL" id="CM029042">
    <property type="protein sequence ID" value="KAG2615954.1"/>
    <property type="molecule type" value="Genomic_DNA"/>
</dbReference>
<proteinExistence type="predicted"/>
<evidence type="ECO:0000256" key="1">
    <source>
        <dbReference type="SAM" id="MobiDB-lite"/>
    </source>
</evidence>
<dbReference type="Proteomes" id="UP000823388">
    <property type="component" value="Chromosome 3N"/>
</dbReference>
<dbReference type="AlphaFoldDB" id="A0A8T0U5A4"/>
<gene>
    <name evidence="2" type="ORF">PVAP13_3NG070906</name>
</gene>